<feature type="compositionally biased region" description="Basic and acidic residues" evidence="1">
    <location>
        <begin position="102"/>
        <end position="114"/>
    </location>
</feature>
<reference evidence="2" key="1">
    <citation type="journal article" date="2020" name="Stud. Mycol.">
        <title>101 Dothideomycetes genomes: a test case for predicting lifestyles and emergence of pathogens.</title>
        <authorList>
            <person name="Haridas S."/>
            <person name="Albert R."/>
            <person name="Binder M."/>
            <person name="Bloem J."/>
            <person name="Labutti K."/>
            <person name="Salamov A."/>
            <person name="Andreopoulos B."/>
            <person name="Baker S."/>
            <person name="Barry K."/>
            <person name="Bills G."/>
            <person name="Bluhm B."/>
            <person name="Cannon C."/>
            <person name="Castanera R."/>
            <person name="Culley D."/>
            <person name="Daum C."/>
            <person name="Ezra D."/>
            <person name="Gonzalez J."/>
            <person name="Henrissat B."/>
            <person name="Kuo A."/>
            <person name="Liang C."/>
            <person name="Lipzen A."/>
            <person name="Lutzoni F."/>
            <person name="Magnuson J."/>
            <person name="Mondo S."/>
            <person name="Nolan M."/>
            <person name="Ohm R."/>
            <person name="Pangilinan J."/>
            <person name="Park H.-J."/>
            <person name="Ramirez L."/>
            <person name="Alfaro M."/>
            <person name="Sun H."/>
            <person name="Tritt A."/>
            <person name="Yoshinaga Y."/>
            <person name="Zwiers L.-H."/>
            <person name="Turgeon B."/>
            <person name="Goodwin S."/>
            <person name="Spatafora J."/>
            <person name="Crous P."/>
            <person name="Grigoriev I."/>
        </authorList>
    </citation>
    <scope>NUCLEOTIDE SEQUENCE</scope>
    <source>
        <strain evidence="2">CBS 119687</strain>
    </source>
</reference>
<accession>A0A6A6A0V0</accession>
<protein>
    <submittedName>
        <fullName evidence="2">Uncharacterized protein</fullName>
    </submittedName>
</protein>
<keyword evidence="3" id="KW-1185">Reference proteome</keyword>
<feature type="region of interest" description="Disordered" evidence="1">
    <location>
        <begin position="91"/>
        <end position="128"/>
    </location>
</feature>
<dbReference type="Proteomes" id="UP000799771">
    <property type="component" value="Unassembled WGS sequence"/>
</dbReference>
<sequence>MKRPHSSTPEPRPAKRQRLSSPTPSPPPSRTPSETSSRTLSARHTPDPGVDLGPDGNDWSNIPLSIACCTPSSAYPNFTTRQMMEMERAAAMPIPDYDDEEELRKREDIMREDDRREEEEEKEKEAIDKTRREVNQWYYQQLEERDTRQWVEGDESPIVIAMCCVGPVYEWTQQHEDEMERASRTPLPDEDW</sequence>
<dbReference type="EMBL" id="ML977518">
    <property type="protein sequence ID" value="KAF2124774.1"/>
    <property type="molecule type" value="Genomic_DNA"/>
</dbReference>
<dbReference type="AlphaFoldDB" id="A0A6A6A0V0"/>
<dbReference type="RefSeq" id="XP_033519167.1">
    <property type="nucleotide sequence ID" value="XM_033670907.1"/>
</dbReference>
<feature type="region of interest" description="Disordered" evidence="1">
    <location>
        <begin position="1"/>
        <end position="62"/>
    </location>
</feature>
<dbReference type="GeneID" id="54411339"/>
<organism evidence="2 3">
    <name type="scientific">Dothidotthia symphoricarpi CBS 119687</name>
    <dbReference type="NCBI Taxonomy" id="1392245"/>
    <lineage>
        <taxon>Eukaryota</taxon>
        <taxon>Fungi</taxon>
        <taxon>Dikarya</taxon>
        <taxon>Ascomycota</taxon>
        <taxon>Pezizomycotina</taxon>
        <taxon>Dothideomycetes</taxon>
        <taxon>Pleosporomycetidae</taxon>
        <taxon>Pleosporales</taxon>
        <taxon>Dothidotthiaceae</taxon>
        <taxon>Dothidotthia</taxon>
    </lineage>
</organism>
<gene>
    <name evidence="2" type="ORF">P153DRAFT_390242</name>
</gene>
<evidence type="ECO:0000313" key="2">
    <source>
        <dbReference type="EMBL" id="KAF2124774.1"/>
    </source>
</evidence>
<name>A0A6A6A0V0_9PLEO</name>
<evidence type="ECO:0000256" key="1">
    <source>
        <dbReference type="SAM" id="MobiDB-lite"/>
    </source>
</evidence>
<feature type="compositionally biased region" description="Low complexity" evidence="1">
    <location>
        <begin position="31"/>
        <end position="40"/>
    </location>
</feature>
<evidence type="ECO:0000313" key="3">
    <source>
        <dbReference type="Proteomes" id="UP000799771"/>
    </source>
</evidence>
<proteinExistence type="predicted"/>